<accession>A0A0F9UBL8</accession>
<reference evidence="1" key="1">
    <citation type="journal article" date="2015" name="Nature">
        <title>Complex archaea that bridge the gap between prokaryotes and eukaryotes.</title>
        <authorList>
            <person name="Spang A."/>
            <person name="Saw J.H."/>
            <person name="Jorgensen S.L."/>
            <person name="Zaremba-Niedzwiedzka K."/>
            <person name="Martijn J."/>
            <person name="Lind A.E."/>
            <person name="van Eijk R."/>
            <person name="Schleper C."/>
            <person name="Guy L."/>
            <person name="Ettema T.J."/>
        </authorList>
    </citation>
    <scope>NUCLEOTIDE SEQUENCE</scope>
</reference>
<gene>
    <name evidence="1" type="ORF">LCGC14_0627100</name>
</gene>
<protein>
    <recommendedName>
        <fullName evidence="2">Uracil-DNA glycosylase-like domain-containing protein</fullName>
    </recommendedName>
</protein>
<feature type="non-terminal residue" evidence="1">
    <location>
        <position position="1"/>
    </location>
</feature>
<evidence type="ECO:0000313" key="1">
    <source>
        <dbReference type="EMBL" id="KKN51018.1"/>
    </source>
</evidence>
<evidence type="ECO:0008006" key="2">
    <source>
        <dbReference type="Google" id="ProtNLM"/>
    </source>
</evidence>
<dbReference type="EMBL" id="LAZR01001084">
    <property type="protein sequence ID" value="KKN51018.1"/>
    <property type="molecule type" value="Genomic_DNA"/>
</dbReference>
<sequence>MLNSGFSPDEANAAKKPQVAFAGSMRSNLVSMMDQIGFPETFGVDSSADLFGSSQLRTGSVLKYPVFRDRRNYTGSTPKPLSHPALLEMIDSVFMHELASAPDCLILPLGRSVERVLDYVASKTNLPASRVLTGFPHPSGANGHRQKHFERARKDLRRMVLGWSC</sequence>
<comment type="caution">
    <text evidence="1">The sequence shown here is derived from an EMBL/GenBank/DDBJ whole genome shotgun (WGS) entry which is preliminary data.</text>
</comment>
<proteinExistence type="predicted"/>
<organism evidence="1">
    <name type="scientific">marine sediment metagenome</name>
    <dbReference type="NCBI Taxonomy" id="412755"/>
    <lineage>
        <taxon>unclassified sequences</taxon>
        <taxon>metagenomes</taxon>
        <taxon>ecological metagenomes</taxon>
    </lineage>
</organism>
<name>A0A0F9UBL8_9ZZZZ</name>
<dbReference type="AlphaFoldDB" id="A0A0F9UBL8"/>